<reference evidence="2" key="1">
    <citation type="journal article" date="2020" name="Mol. Plant Microbe Interact.">
        <title>Genome Sequence of the Biocontrol Agent Coniothyrium minitans strain Conio (IMI 134523).</title>
        <authorList>
            <person name="Patel D."/>
            <person name="Shittu T.A."/>
            <person name="Baroncelli R."/>
            <person name="Muthumeenakshi S."/>
            <person name="Osborne T.H."/>
            <person name="Janganan T.K."/>
            <person name="Sreenivasaprasad S."/>
        </authorList>
    </citation>
    <scope>NUCLEOTIDE SEQUENCE</scope>
    <source>
        <strain evidence="2">Conio</strain>
    </source>
</reference>
<dbReference type="EMBL" id="WJXW01000004">
    <property type="protein sequence ID" value="KAF9737411.1"/>
    <property type="molecule type" value="Genomic_DNA"/>
</dbReference>
<evidence type="ECO:0000313" key="3">
    <source>
        <dbReference type="Proteomes" id="UP000756921"/>
    </source>
</evidence>
<evidence type="ECO:0000256" key="1">
    <source>
        <dbReference type="SAM" id="MobiDB-lite"/>
    </source>
</evidence>
<name>A0A9P6KT05_9PLEO</name>
<dbReference type="AlphaFoldDB" id="A0A9P6KT05"/>
<accession>A0A9P6KT05</accession>
<organism evidence="2 3">
    <name type="scientific">Paraphaeosphaeria minitans</name>
    <dbReference type="NCBI Taxonomy" id="565426"/>
    <lineage>
        <taxon>Eukaryota</taxon>
        <taxon>Fungi</taxon>
        <taxon>Dikarya</taxon>
        <taxon>Ascomycota</taxon>
        <taxon>Pezizomycotina</taxon>
        <taxon>Dothideomycetes</taxon>
        <taxon>Pleosporomycetidae</taxon>
        <taxon>Pleosporales</taxon>
        <taxon>Massarineae</taxon>
        <taxon>Didymosphaeriaceae</taxon>
        <taxon>Paraphaeosphaeria</taxon>
    </lineage>
</organism>
<protein>
    <submittedName>
        <fullName evidence="2">Uncharacterized protein</fullName>
    </submittedName>
</protein>
<comment type="caution">
    <text evidence="2">The sequence shown here is derived from an EMBL/GenBank/DDBJ whole genome shotgun (WGS) entry which is preliminary data.</text>
</comment>
<feature type="region of interest" description="Disordered" evidence="1">
    <location>
        <begin position="1"/>
        <end position="35"/>
    </location>
</feature>
<feature type="compositionally biased region" description="Polar residues" evidence="1">
    <location>
        <begin position="1"/>
        <end position="11"/>
    </location>
</feature>
<keyword evidence="3" id="KW-1185">Reference proteome</keyword>
<proteinExistence type="predicted"/>
<dbReference type="Proteomes" id="UP000756921">
    <property type="component" value="Unassembled WGS sequence"/>
</dbReference>
<evidence type="ECO:0000313" key="2">
    <source>
        <dbReference type="EMBL" id="KAF9737411.1"/>
    </source>
</evidence>
<feature type="compositionally biased region" description="Polar residues" evidence="1">
    <location>
        <begin position="25"/>
        <end position="35"/>
    </location>
</feature>
<sequence length="188" mass="20614">MTAQSASNSPTQRPPAETPLLEPGQCSTDSTGSGQTVYGAPFDKFRPLGGGADGDLFRRFNIRAAEEADFLTYWVVTRASTGIFTRDPAGILAFRISSANLADLNNELDIGAPGQHARWIHVYDAEGTSWLTQFRQVDIEALAEIFDRAGKPVQHDGRLGLYGPSGQTVRNFVARQRIDAELARIKRY</sequence>
<dbReference type="OrthoDB" id="3793592at2759"/>
<gene>
    <name evidence="2" type="ORF">PMIN01_05190</name>
</gene>